<feature type="region of interest" description="Disordered" evidence="3">
    <location>
        <begin position="214"/>
        <end position="233"/>
    </location>
</feature>
<dbReference type="RefSeq" id="WP_345158941.1">
    <property type="nucleotide sequence ID" value="NZ_BAABHC010000014.1"/>
</dbReference>
<feature type="compositionally biased region" description="Polar residues" evidence="3">
    <location>
        <begin position="218"/>
        <end position="227"/>
    </location>
</feature>
<reference evidence="6" key="1">
    <citation type="journal article" date="2019" name="Int. J. Syst. Evol. Microbiol.">
        <title>The Global Catalogue of Microorganisms (GCM) 10K type strain sequencing project: providing services to taxonomists for standard genome sequencing and annotation.</title>
        <authorList>
            <consortium name="The Broad Institute Genomics Platform"/>
            <consortium name="The Broad Institute Genome Sequencing Center for Infectious Disease"/>
            <person name="Wu L."/>
            <person name="Ma J."/>
        </authorList>
    </citation>
    <scope>NUCLEOTIDE SEQUENCE [LARGE SCALE GENOMIC DNA]</scope>
    <source>
        <strain evidence="6">JCM 17926</strain>
    </source>
</reference>
<comment type="similarity">
    <text evidence="1">Belongs to the N-acylglucosamine 2-epimerase family.</text>
</comment>
<feature type="signal peptide" evidence="4">
    <location>
        <begin position="1"/>
        <end position="29"/>
    </location>
</feature>
<keyword evidence="4" id="KW-0732">Signal</keyword>
<evidence type="ECO:0000313" key="6">
    <source>
        <dbReference type="Proteomes" id="UP001500552"/>
    </source>
</evidence>
<evidence type="ECO:0000256" key="3">
    <source>
        <dbReference type="SAM" id="MobiDB-lite"/>
    </source>
</evidence>
<dbReference type="Proteomes" id="UP001500552">
    <property type="component" value="Unassembled WGS sequence"/>
</dbReference>
<dbReference type="InterPro" id="IPR012341">
    <property type="entry name" value="6hp_glycosidase-like_sf"/>
</dbReference>
<evidence type="ECO:0008006" key="7">
    <source>
        <dbReference type="Google" id="ProtNLM"/>
    </source>
</evidence>
<dbReference type="InterPro" id="IPR013783">
    <property type="entry name" value="Ig-like_fold"/>
</dbReference>
<dbReference type="InterPro" id="IPR008928">
    <property type="entry name" value="6-hairpin_glycosidase_sf"/>
</dbReference>
<dbReference type="Pfam" id="PF07221">
    <property type="entry name" value="GlcNAc_2-epim"/>
    <property type="match status" value="1"/>
</dbReference>
<dbReference type="InterPro" id="IPR010819">
    <property type="entry name" value="AGE/CE"/>
</dbReference>
<dbReference type="EMBL" id="BAABHC010000014">
    <property type="protein sequence ID" value="GAA4432746.1"/>
    <property type="molecule type" value="Genomic_DNA"/>
</dbReference>
<name>A0ABP8LNK1_9BACT</name>
<evidence type="ECO:0000313" key="5">
    <source>
        <dbReference type="EMBL" id="GAA4432746.1"/>
    </source>
</evidence>
<proteinExistence type="inferred from homology"/>
<dbReference type="SUPFAM" id="SSF48208">
    <property type="entry name" value="Six-hairpin glycosidases"/>
    <property type="match status" value="1"/>
</dbReference>
<accession>A0ABP8LNK1</accession>
<dbReference type="Gene3D" id="2.60.40.10">
    <property type="entry name" value="Immunoglobulins"/>
    <property type="match status" value="1"/>
</dbReference>
<evidence type="ECO:0000256" key="2">
    <source>
        <dbReference type="ARBA" id="ARBA00023235"/>
    </source>
</evidence>
<protein>
    <recommendedName>
        <fullName evidence="7">Mannobiose 2-epimerase</fullName>
    </recommendedName>
</protein>
<evidence type="ECO:0000256" key="1">
    <source>
        <dbReference type="ARBA" id="ARBA00008558"/>
    </source>
</evidence>
<gene>
    <name evidence="5" type="ORF">GCM10023188_21450</name>
</gene>
<keyword evidence="6" id="KW-1185">Reference proteome</keyword>
<organism evidence="5 6">
    <name type="scientific">Pontibacter saemangeumensis</name>
    <dbReference type="NCBI Taxonomy" id="1084525"/>
    <lineage>
        <taxon>Bacteria</taxon>
        <taxon>Pseudomonadati</taxon>
        <taxon>Bacteroidota</taxon>
        <taxon>Cytophagia</taxon>
        <taxon>Cytophagales</taxon>
        <taxon>Hymenobacteraceae</taxon>
        <taxon>Pontibacter</taxon>
    </lineage>
</organism>
<feature type="chain" id="PRO_5047516480" description="Mannobiose 2-epimerase" evidence="4">
    <location>
        <begin position="30"/>
        <end position="553"/>
    </location>
</feature>
<dbReference type="Gene3D" id="1.50.10.10">
    <property type="match status" value="1"/>
</dbReference>
<dbReference type="PANTHER" id="PTHR15108">
    <property type="entry name" value="N-ACYLGLUCOSAMINE-2-EPIMERASE"/>
    <property type="match status" value="1"/>
</dbReference>
<keyword evidence="2" id="KW-0413">Isomerase</keyword>
<sequence length="553" mass="62480">MRLKRNTLLLLLATAVLPISAFQPQPAPAYTTGTPAQTDTRARLAAEIENSIKTEMLNKWYPQAVDKQHGGFTSTYTHDWKPTGPQDKMIVTQARHIWSNAKAAQLYPEESHYLSSAKHGVAFLRDKMWDKENGGFYTLVDRQGKVKEEANNSGYAGAAKSAYGNAFAIYGLAAYYQASGDTSALNLAKKTFRWLEEHSHDPVHKGYYQALEKDGTPMQRTSQTPPGSSVGYKDQNSSIHILEALAELYQVWPDPLVRERLEEMLVLIRDTIVTDKGYLTLFLTPEWEPVTFRDSSEEVIRKNHHLDEVSFGHDIETAYLMLEASHVLGLEHDSKTMQVAKKMADHTIRTGFDKAVGGFYDGGYYFKGKDGITILRDTKNWWAQAEGLNTLLLMADHFPEDELRYFDLFRKQWEYIDKYIIDHEHGDWYPGGIDKEPKQKTALKAQIWKASYHQFRALANVVQRLRPDAAAPSTPKNLKVKADRNNLVMQWGKSTDNRNLLGYNLYLDGKKVGFTPLTSFSMPAAARLKGKKLTVRAVDLHGNLSPSSSAQAI</sequence>
<evidence type="ECO:0000256" key="4">
    <source>
        <dbReference type="SAM" id="SignalP"/>
    </source>
</evidence>
<comment type="caution">
    <text evidence="5">The sequence shown here is derived from an EMBL/GenBank/DDBJ whole genome shotgun (WGS) entry which is preliminary data.</text>
</comment>